<gene>
    <name evidence="1" type="ORF">DSM104329_04224</name>
</gene>
<name>A0A9E6Y114_9ACTN</name>
<accession>A0A9E6Y114</accession>
<sequence>MSTPDTLEELSSKELHDLAVSRAKRHLDLRFFWRLAQILPAAEAGAGDMEGAEADVQMLRAHIDDITASGRGEVVETLRPFYVEYLREHGIHSA</sequence>
<dbReference type="AlphaFoldDB" id="A0A9E6Y114"/>
<dbReference type="KEGG" id="sbae:DSM104329_04224"/>
<keyword evidence="2" id="KW-1185">Reference proteome</keyword>
<reference evidence="1" key="1">
    <citation type="journal article" date="2022" name="Int. J. Syst. Evol. Microbiol.">
        <title>Pseudomonas aegrilactucae sp. nov. and Pseudomonas morbosilactucae sp. nov., pathogens causing bacterial rot of lettuce in Japan.</title>
        <authorList>
            <person name="Sawada H."/>
            <person name="Fujikawa T."/>
            <person name="Satou M."/>
        </authorList>
    </citation>
    <scope>NUCLEOTIDE SEQUENCE</scope>
    <source>
        <strain evidence="1">0166_1</strain>
    </source>
</reference>
<dbReference type="RefSeq" id="WP_259311846.1">
    <property type="nucleotide sequence ID" value="NZ_CP087164.1"/>
</dbReference>
<evidence type="ECO:0000313" key="1">
    <source>
        <dbReference type="EMBL" id="UGS37803.1"/>
    </source>
</evidence>
<proteinExistence type="predicted"/>
<dbReference type="Proteomes" id="UP001162834">
    <property type="component" value="Chromosome"/>
</dbReference>
<protein>
    <submittedName>
        <fullName evidence="1">Uncharacterized protein</fullName>
    </submittedName>
</protein>
<dbReference type="EMBL" id="CP087164">
    <property type="protein sequence ID" value="UGS37803.1"/>
    <property type="molecule type" value="Genomic_DNA"/>
</dbReference>
<evidence type="ECO:0000313" key="2">
    <source>
        <dbReference type="Proteomes" id="UP001162834"/>
    </source>
</evidence>
<organism evidence="1 2">
    <name type="scientific">Capillimicrobium parvum</name>
    <dbReference type="NCBI Taxonomy" id="2884022"/>
    <lineage>
        <taxon>Bacteria</taxon>
        <taxon>Bacillati</taxon>
        <taxon>Actinomycetota</taxon>
        <taxon>Thermoleophilia</taxon>
        <taxon>Solirubrobacterales</taxon>
        <taxon>Capillimicrobiaceae</taxon>
        <taxon>Capillimicrobium</taxon>
    </lineage>
</organism>